<comment type="caution">
    <text evidence="2">The sequence shown here is derived from an EMBL/GenBank/DDBJ whole genome shotgun (WGS) entry which is preliminary data.</text>
</comment>
<feature type="compositionally biased region" description="Acidic residues" evidence="1">
    <location>
        <begin position="125"/>
        <end position="140"/>
    </location>
</feature>
<dbReference type="OrthoDB" id="4425432at2"/>
<dbReference type="Proteomes" id="UP000315389">
    <property type="component" value="Unassembled WGS sequence"/>
</dbReference>
<reference evidence="2 3" key="1">
    <citation type="submission" date="2019-06" db="EMBL/GenBank/DDBJ databases">
        <title>Sequencing the genomes of 1000 actinobacteria strains.</title>
        <authorList>
            <person name="Klenk H.-P."/>
        </authorList>
    </citation>
    <scope>NUCLEOTIDE SEQUENCE [LARGE SCALE GENOMIC DNA]</scope>
    <source>
        <strain evidence="2 3">DSM 4813</strain>
    </source>
</reference>
<keyword evidence="3" id="KW-1185">Reference proteome</keyword>
<evidence type="ECO:0000256" key="1">
    <source>
        <dbReference type="SAM" id="MobiDB-lite"/>
    </source>
</evidence>
<sequence>MDIMKWYKTTVGDDSENAVATRSGISQRTLNRQLKARKLKPEVVAPLARAYGQDVLDTLILVGLVTRGDIRRHGVRAALEAATDRELSDEVYRRMLDGREHVAFDEPIGNPETPMSDPHLKLVANDEDPREEQDGSADGR</sequence>
<dbReference type="AlphaFoldDB" id="A0A542ZT82"/>
<dbReference type="RefSeq" id="WP_142117828.1">
    <property type="nucleotide sequence ID" value="NZ_BAAASV010000002.1"/>
</dbReference>
<accession>A0A542ZT82</accession>
<proteinExistence type="predicted"/>
<dbReference type="EMBL" id="VFOS01000001">
    <property type="protein sequence ID" value="TQL63563.1"/>
    <property type="molecule type" value="Genomic_DNA"/>
</dbReference>
<organism evidence="2 3">
    <name type="scientific">Rarobacter faecitabidus</name>
    <dbReference type="NCBI Taxonomy" id="13243"/>
    <lineage>
        <taxon>Bacteria</taxon>
        <taxon>Bacillati</taxon>
        <taxon>Actinomycetota</taxon>
        <taxon>Actinomycetes</taxon>
        <taxon>Micrococcales</taxon>
        <taxon>Rarobacteraceae</taxon>
        <taxon>Rarobacter</taxon>
    </lineage>
</organism>
<evidence type="ECO:0000313" key="2">
    <source>
        <dbReference type="EMBL" id="TQL63563.1"/>
    </source>
</evidence>
<protein>
    <submittedName>
        <fullName evidence="2">Uncharacterized protein</fullName>
    </submittedName>
</protein>
<name>A0A542ZT82_RARFA</name>
<gene>
    <name evidence="2" type="ORF">FB461_0023</name>
</gene>
<feature type="region of interest" description="Disordered" evidence="1">
    <location>
        <begin position="103"/>
        <end position="140"/>
    </location>
</feature>
<evidence type="ECO:0000313" key="3">
    <source>
        <dbReference type="Proteomes" id="UP000315389"/>
    </source>
</evidence>